<accession>A0ABM1EE18</accession>
<dbReference type="PANTHER" id="PTHR11037:SF21">
    <property type="entry name" value="GEMINI, ISOFORM C"/>
    <property type="match status" value="1"/>
</dbReference>
<evidence type="ECO:0000256" key="1">
    <source>
        <dbReference type="ARBA" id="ARBA00004123"/>
    </source>
</evidence>
<keyword evidence="6 7" id="KW-0539">Nucleus</keyword>
<dbReference type="PROSITE" id="PS51968">
    <property type="entry name" value="GRH_CP2_DB"/>
    <property type="match status" value="1"/>
</dbReference>
<comment type="subcellular location">
    <subcellularLocation>
        <location evidence="1 7">Nucleus</location>
    </subcellularLocation>
</comment>
<feature type="compositionally biased region" description="Low complexity" evidence="8">
    <location>
        <begin position="320"/>
        <end position="334"/>
    </location>
</feature>
<dbReference type="Pfam" id="PF18016">
    <property type="entry name" value="SAM_3"/>
    <property type="match status" value="1"/>
</dbReference>
<feature type="region of interest" description="Disordered" evidence="8">
    <location>
        <begin position="313"/>
        <end position="349"/>
    </location>
</feature>
<protein>
    <submittedName>
        <fullName evidence="11 12">Transcription factor CP2-like</fullName>
    </submittedName>
</protein>
<keyword evidence="4 7" id="KW-0238">DNA-binding</keyword>
<name>A0ABM1EE18_PRICU</name>
<evidence type="ECO:0000256" key="7">
    <source>
        <dbReference type="PROSITE-ProRule" id="PRU01313"/>
    </source>
</evidence>
<dbReference type="RefSeq" id="XP_014670439.1">
    <property type="nucleotide sequence ID" value="XM_014814953.1"/>
</dbReference>
<dbReference type="RefSeq" id="XP_014670440.1">
    <property type="nucleotide sequence ID" value="XM_014814954.1"/>
</dbReference>
<evidence type="ECO:0000256" key="4">
    <source>
        <dbReference type="ARBA" id="ARBA00023125"/>
    </source>
</evidence>
<dbReference type="InterPro" id="IPR007604">
    <property type="entry name" value="CP2"/>
</dbReference>
<dbReference type="Pfam" id="PF25416">
    <property type="entry name" value="GRHL1_C"/>
    <property type="match status" value="1"/>
</dbReference>
<evidence type="ECO:0000313" key="12">
    <source>
        <dbReference type="RefSeq" id="XP_014670440.1"/>
    </source>
</evidence>
<dbReference type="GeneID" id="106811367"/>
<evidence type="ECO:0000256" key="8">
    <source>
        <dbReference type="SAM" id="MobiDB-lite"/>
    </source>
</evidence>
<keyword evidence="3" id="KW-0805">Transcription regulation</keyword>
<sequence length="518" mass="57052">MSTASPGTGTGTGSEVDGPGGLASDFDGSFSGLGVELGSSTYNMSEALLALPVFNRKDLENGFQYVLNAATSPATKVNEETLTYLNQGQSYDIRLKKLGDLSEFQGQYVKSQVRVGFHERKLQYIESEQVTHWRLAHPSDRMLSIDVPLSYGIMDVKSLDINHAEFIWDPTKEAGVYVQVHCISTEFTARKRGGEKGVPFRLQIDTFAYPTSANEEPRHLHSASCQIKVFKPKGADRKHKTDREKLGKRCGYEQEKYQPSYDCTVLSECAYDNGQASQQATMSYAAAPCAGAAEPLMQPPRCQSTPSGIGRIGSFPNMNSSASPWSGSSAGTPAMHRKDSTSSMDSLNTSATNSDVLAARETLLPSDSSETVVHWLCANRFANHATIFSNFSGTDLLRLNKEDLIEICGLADGIRLSNALHGRSVRPRLTLYLCQQSEQVYNAIFLEQLTSRELAVKTAEILQLHVHCIMDMHWTGPNGITVMITNEVVQNMKDQGRFVVDLQSLRDDMLRISFTSLD</sequence>
<reference evidence="11 12" key="1">
    <citation type="submission" date="2025-05" db="UniProtKB">
        <authorList>
            <consortium name="RefSeq"/>
        </authorList>
    </citation>
    <scope>IDENTIFICATION</scope>
</reference>
<comment type="similarity">
    <text evidence="2">Belongs to the grh/CP2 family. CP2 subfamily.</text>
</comment>
<dbReference type="Pfam" id="PF04516">
    <property type="entry name" value="CP2"/>
    <property type="match status" value="1"/>
</dbReference>
<evidence type="ECO:0000256" key="5">
    <source>
        <dbReference type="ARBA" id="ARBA00023163"/>
    </source>
</evidence>
<feature type="region of interest" description="Disordered" evidence="8">
    <location>
        <begin position="1"/>
        <end position="21"/>
    </location>
</feature>
<feature type="domain" description="Grh/CP2 DB" evidence="9">
    <location>
        <begin position="58"/>
        <end position="292"/>
    </location>
</feature>
<evidence type="ECO:0000313" key="10">
    <source>
        <dbReference type="Proteomes" id="UP000695022"/>
    </source>
</evidence>
<keyword evidence="10" id="KW-1185">Reference proteome</keyword>
<keyword evidence="5" id="KW-0804">Transcription</keyword>
<organism evidence="10 11">
    <name type="scientific">Priapulus caudatus</name>
    <name type="common">Priapulid worm</name>
    <dbReference type="NCBI Taxonomy" id="37621"/>
    <lineage>
        <taxon>Eukaryota</taxon>
        <taxon>Metazoa</taxon>
        <taxon>Ecdysozoa</taxon>
        <taxon>Scalidophora</taxon>
        <taxon>Priapulida</taxon>
        <taxon>Priapulimorpha</taxon>
        <taxon>Priapulimorphida</taxon>
        <taxon>Priapulidae</taxon>
        <taxon>Priapulus</taxon>
    </lineage>
</organism>
<dbReference type="InterPro" id="IPR013761">
    <property type="entry name" value="SAM/pointed_sf"/>
</dbReference>
<evidence type="ECO:0000256" key="3">
    <source>
        <dbReference type="ARBA" id="ARBA00023015"/>
    </source>
</evidence>
<evidence type="ECO:0000256" key="2">
    <source>
        <dbReference type="ARBA" id="ARBA00010852"/>
    </source>
</evidence>
<evidence type="ECO:0000259" key="9">
    <source>
        <dbReference type="PROSITE" id="PS51968"/>
    </source>
</evidence>
<evidence type="ECO:0000256" key="6">
    <source>
        <dbReference type="ARBA" id="ARBA00023242"/>
    </source>
</evidence>
<dbReference type="InterPro" id="IPR040167">
    <property type="entry name" value="TF_CP2-like"/>
</dbReference>
<dbReference type="SUPFAM" id="SSF47769">
    <property type="entry name" value="SAM/Pointed domain"/>
    <property type="match status" value="1"/>
</dbReference>
<dbReference type="PANTHER" id="PTHR11037">
    <property type="entry name" value="TRANSCRIPTION FACTOR CP2"/>
    <property type="match status" value="1"/>
</dbReference>
<proteinExistence type="inferred from homology"/>
<evidence type="ECO:0000313" key="11">
    <source>
        <dbReference type="RefSeq" id="XP_014670439.1"/>
    </source>
</evidence>
<dbReference type="Proteomes" id="UP000695022">
    <property type="component" value="Unplaced"/>
</dbReference>
<dbReference type="InterPro" id="IPR041418">
    <property type="entry name" value="SAM_3"/>
</dbReference>
<dbReference type="Gene3D" id="1.10.150.50">
    <property type="entry name" value="Transcription Factor, Ets-1"/>
    <property type="match status" value="1"/>
</dbReference>
<dbReference type="InterPro" id="IPR057520">
    <property type="entry name" value="GRHL1/CP2_C"/>
</dbReference>
<gene>
    <name evidence="11 12" type="primary">LOC106811367</name>
</gene>